<dbReference type="InParanoid" id="G4TVE6"/>
<dbReference type="HOGENOM" id="CLU_219192_0_0_1"/>
<dbReference type="EMBL" id="CAFZ01000425">
    <property type="protein sequence ID" value="CCA75289.1"/>
    <property type="molecule type" value="Genomic_DNA"/>
</dbReference>
<reference evidence="1 2" key="1">
    <citation type="journal article" date="2011" name="PLoS Pathog.">
        <title>Endophytic Life Strategies Decoded by Genome and Transcriptome Analyses of the Mutualistic Root Symbiont Piriformospora indica.</title>
        <authorList>
            <person name="Zuccaro A."/>
            <person name="Lahrmann U."/>
            <person name="Guldener U."/>
            <person name="Langen G."/>
            <person name="Pfiffi S."/>
            <person name="Biedenkopf D."/>
            <person name="Wong P."/>
            <person name="Samans B."/>
            <person name="Grimm C."/>
            <person name="Basiewicz M."/>
            <person name="Murat C."/>
            <person name="Martin F."/>
            <person name="Kogel K.H."/>
        </authorList>
    </citation>
    <scope>NUCLEOTIDE SEQUENCE [LARGE SCALE GENOMIC DNA]</scope>
    <source>
        <strain evidence="1 2">DSM 11827</strain>
    </source>
</reference>
<evidence type="ECO:0000313" key="2">
    <source>
        <dbReference type="Proteomes" id="UP000007148"/>
    </source>
</evidence>
<organism evidence="1 2">
    <name type="scientific">Serendipita indica (strain DSM 11827)</name>
    <name type="common">Root endophyte fungus</name>
    <name type="synonym">Piriformospora indica</name>
    <dbReference type="NCBI Taxonomy" id="1109443"/>
    <lineage>
        <taxon>Eukaryota</taxon>
        <taxon>Fungi</taxon>
        <taxon>Dikarya</taxon>
        <taxon>Basidiomycota</taxon>
        <taxon>Agaricomycotina</taxon>
        <taxon>Agaricomycetes</taxon>
        <taxon>Sebacinales</taxon>
        <taxon>Serendipitaceae</taxon>
        <taxon>Serendipita</taxon>
    </lineage>
</organism>
<keyword evidence="2" id="KW-1185">Reference proteome</keyword>
<dbReference type="Proteomes" id="UP000007148">
    <property type="component" value="Unassembled WGS sequence"/>
</dbReference>
<accession>G4TVE6</accession>
<dbReference type="AlphaFoldDB" id="G4TVE6"/>
<name>G4TVE6_SERID</name>
<gene>
    <name evidence="1" type="ORF">PIIN_09273</name>
</gene>
<protein>
    <submittedName>
        <fullName evidence="1">Uncharacterized protein</fullName>
    </submittedName>
</protein>
<evidence type="ECO:0000313" key="1">
    <source>
        <dbReference type="EMBL" id="CCA75289.1"/>
    </source>
</evidence>
<proteinExistence type="predicted"/>
<sequence length="40" mass="4504">MEFFAKILTFDTMPEEQDLDNVKDMEKGDSSNGGQYCVVA</sequence>
<comment type="caution">
    <text evidence="1">The sequence shown here is derived from an EMBL/GenBank/DDBJ whole genome shotgun (WGS) entry which is preliminary data.</text>
</comment>